<reference evidence="1 4" key="2">
    <citation type="submission" date="2020-08" db="EMBL/GenBank/DDBJ databases">
        <title>Genomic Encyclopedia of Type Strains, Phase IV (KMG-IV): sequencing the most valuable type-strain genomes for metagenomic binning, comparative biology and taxonomic classification.</title>
        <authorList>
            <person name="Goeker M."/>
        </authorList>
    </citation>
    <scope>NUCLEOTIDE SEQUENCE [LARGE SCALE GENOMIC DNA]</scope>
    <source>
        <strain evidence="1 4">DSM 12421</strain>
    </source>
</reference>
<evidence type="ECO:0000313" key="4">
    <source>
        <dbReference type="Proteomes" id="UP000582213"/>
    </source>
</evidence>
<accession>A0A650CGQ8</accession>
<dbReference type="RefSeq" id="WP_052846554.1">
    <property type="nucleotide sequence ID" value="NZ_AP031374.1"/>
</dbReference>
<dbReference type="OrthoDB" id="43603at2157"/>
<evidence type="ECO:0000313" key="3">
    <source>
        <dbReference type="Proteomes" id="UP000427373"/>
    </source>
</evidence>
<dbReference type="KEGG" id="soh:D1869_07665"/>
<dbReference type="EMBL" id="CP045484">
    <property type="protein sequence ID" value="QGR17071.1"/>
    <property type="molecule type" value="Genomic_DNA"/>
</dbReference>
<dbReference type="Proteomes" id="UP000427373">
    <property type="component" value="Chromosome"/>
</dbReference>
<dbReference type="Proteomes" id="UP000582213">
    <property type="component" value="Unassembled WGS sequence"/>
</dbReference>
<reference evidence="2 3" key="1">
    <citation type="submission" date="2019-10" db="EMBL/GenBank/DDBJ databases">
        <title>Genome Sequences from Six Type Strain Members of the Archaeal Family Sulfolobaceae: Acidianus ambivalens, Acidianus infernus, Metallosphaera prunae, Stygiolobus azoricus, Sulfolobus metallicus, and Sulfurisphaera ohwakuensis.</title>
        <authorList>
            <person name="Counts J.A."/>
            <person name="Kelly R.M."/>
        </authorList>
    </citation>
    <scope>NUCLEOTIDE SEQUENCE [LARGE SCALE GENOMIC DNA]</scope>
    <source>
        <strain evidence="2 3">TA-1</strain>
    </source>
</reference>
<evidence type="ECO:0000313" key="2">
    <source>
        <dbReference type="EMBL" id="QGR17071.1"/>
    </source>
</evidence>
<dbReference type="GeneID" id="1459385"/>
<name>A0A650CGQ8_SULOH</name>
<keyword evidence="3" id="KW-1185">Reference proteome</keyword>
<sequence length="117" mass="13884">MLNELLDIIHDLNEDRIIEAANKTLQLIKDKDEEDIIKIAAEIEKEIRAIKEDDEIYYIVKPETLEELKRINQELKDVRMRKIKVLIKDILKRLSNNNVIIVEALKPKTEIRPHTYI</sequence>
<proteinExistence type="predicted"/>
<evidence type="ECO:0000313" key="1">
    <source>
        <dbReference type="EMBL" id="MBB5252479.1"/>
    </source>
</evidence>
<gene>
    <name evidence="2" type="ORF">D1869_07665</name>
    <name evidence="1" type="ORF">HNQ62_000197</name>
</gene>
<organism evidence="2 3">
    <name type="scientific">Sulfurisphaera ohwakuensis</name>
    <dbReference type="NCBI Taxonomy" id="69656"/>
    <lineage>
        <taxon>Archaea</taxon>
        <taxon>Thermoproteota</taxon>
        <taxon>Thermoprotei</taxon>
        <taxon>Sulfolobales</taxon>
        <taxon>Sulfolobaceae</taxon>
        <taxon>Sulfurisphaera</taxon>
    </lineage>
</organism>
<protein>
    <submittedName>
        <fullName evidence="2">Uncharacterized protein</fullName>
    </submittedName>
</protein>
<dbReference type="AlphaFoldDB" id="A0A650CGQ8"/>
<dbReference type="EMBL" id="JACHFY010000001">
    <property type="protein sequence ID" value="MBB5252479.1"/>
    <property type="molecule type" value="Genomic_DNA"/>
</dbReference>